<reference evidence="3" key="1">
    <citation type="journal article" date="2011" name="PLoS Genet.">
        <title>Genomic analysis of the necrotrophic fungal pathogens Sclerotinia sclerotiorum and Botrytis cinerea.</title>
        <authorList>
            <person name="Amselem J."/>
            <person name="Cuomo C.A."/>
            <person name="van Kan J.A."/>
            <person name="Viaud M."/>
            <person name="Benito E.P."/>
            <person name="Couloux A."/>
            <person name="Coutinho P.M."/>
            <person name="de Vries R.P."/>
            <person name="Dyer P.S."/>
            <person name="Fillinger S."/>
            <person name="Fournier E."/>
            <person name="Gout L."/>
            <person name="Hahn M."/>
            <person name="Kohn L."/>
            <person name="Lapalu N."/>
            <person name="Plummer K.M."/>
            <person name="Pradier J.M."/>
            <person name="Quevillon E."/>
            <person name="Sharon A."/>
            <person name="Simon A."/>
            <person name="ten Have A."/>
            <person name="Tudzynski B."/>
            <person name="Tudzynski P."/>
            <person name="Wincker P."/>
            <person name="Andrew M."/>
            <person name="Anthouard V."/>
            <person name="Beever R.E."/>
            <person name="Beffa R."/>
            <person name="Benoit I."/>
            <person name="Bouzid O."/>
            <person name="Brault B."/>
            <person name="Chen Z."/>
            <person name="Choquer M."/>
            <person name="Collemare J."/>
            <person name="Cotton P."/>
            <person name="Danchin E.G."/>
            <person name="Da Silva C."/>
            <person name="Gautier A."/>
            <person name="Giraud C."/>
            <person name="Giraud T."/>
            <person name="Gonzalez C."/>
            <person name="Grossetete S."/>
            <person name="Guldener U."/>
            <person name="Henrissat B."/>
            <person name="Howlett B.J."/>
            <person name="Kodira C."/>
            <person name="Kretschmer M."/>
            <person name="Lappartient A."/>
            <person name="Leroch M."/>
            <person name="Levis C."/>
            <person name="Mauceli E."/>
            <person name="Neuveglise C."/>
            <person name="Oeser B."/>
            <person name="Pearson M."/>
            <person name="Poulain J."/>
            <person name="Poussereau N."/>
            <person name="Quesneville H."/>
            <person name="Rascle C."/>
            <person name="Schumacher J."/>
            <person name="Segurens B."/>
            <person name="Sexton A."/>
            <person name="Silva E."/>
            <person name="Sirven C."/>
            <person name="Soanes D.M."/>
            <person name="Talbot N.J."/>
            <person name="Templeton M."/>
            <person name="Yandava C."/>
            <person name="Yarden O."/>
            <person name="Zeng Q."/>
            <person name="Rollins J.A."/>
            <person name="Lebrun M.H."/>
            <person name="Dickman M."/>
        </authorList>
    </citation>
    <scope>NUCLEOTIDE SEQUENCE [LARGE SCALE GENOMIC DNA]</scope>
    <source>
        <strain evidence="3">T4</strain>
    </source>
</reference>
<evidence type="ECO:0000313" key="2">
    <source>
        <dbReference type="EMBL" id="CCD53004.1"/>
    </source>
</evidence>
<protein>
    <submittedName>
        <fullName evidence="2">Uncharacterized protein</fullName>
    </submittedName>
</protein>
<evidence type="ECO:0000313" key="3">
    <source>
        <dbReference type="Proteomes" id="UP000008177"/>
    </source>
</evidence>
<sequence length="53" mass="6076">MQKECHRTVKAADNRHTGGSADPPRFWVRATFPRRTDSRVSCPTEMGLSLKWC</sequence>
<dbReference type="InParanoid" id="G2YN06"/>
<dbReference type="Proteomes" id="UP000008177">
    <property type="component" value="Unplaced contigs"/>
</dbReference>
<proteinExistence type="predicted"/>
<dbReference type="HOGENOM" id="CLU_3068431_0_0_1"/>
<dbReference type="EMBL" id="FQ790345">
    <property type="protein sequence ID" value="CCD53004.1"/>
    <property type="molecule type" value="Genomic_DNA"/>
</dbReference>
<gene>
    <name evidence="2" type="ORF">BofuT4_uP139280.1</name>
</gene>
<dbReference type="AlphaFoldDB" id="G2YN06"/>
<name>G2YN06_BOTF4</name>
<accession>G2YN06</accession>
<feature type="compositionally biased region" description="Basic and acidic residues" evidence="1">
    <location>
        <begin position="1"/>
        <end position="16"/>
    </location>
</feature>
<feature type="region of interest" description="Disordered" evidence="1">
    <location>
        <begin position="1"/>
        <end position="24"/>
    </location>
</feature>
<organism evidence="2 3">
    <name type="scientific">Botryotinia fuckeliana (strain T4)</name>
    <name type="common">Noble rot fungus</name>
    <name type="synonym">Botrytis cinerea</name>
    <dbReference type="NCBI Taxonomy" id="999810"/>
    <lineage>
        <taxon>Eukaryota</taxon>
        <taxon>Fungi</taxon>
        <taxon>Dikarya</taxon>
        <taxon>Ascomycota</taxon>
        <taxon>Pezizomycotina</taxon>
        <taxon>Leotiomycetes</taxon>
        <taxon>Helotiales</taxon>
        <taxon>Sclerotiniaceae</taxon>
        <taxon>Botrytis</taxon>
    </lineage>
</organism>
<evidence type="ECO:0000256" key="1">
    <source>
        <dbReference type="SAM" id="MobiDB-lite"/>
    </source>
</evidence>